<comment type="caution">
    <text evidence="3">The sequence shown here is derived from an EMBL/GenBank/DDBJ whole genome shotgun (WGS) entry which is preliminary data.</text>
</comment>
<evidence type="ECO:0000259" key="2">
    <source>
        <dbReference type="SMART" id="SM00060"/>
    </source>
</evidence>
<accession>A0AAD9MPC4</accession>
<evidence type="ECO:0000313" key="3">
    <source>
        <dbReference type="EMBL" id="KAK2140440.1"/>
    </source>
</evidence>
<dbReference type="EMBL" id="JAODUP010001354">
    <property type="protein sequence ID" value="KAK2140440.1"/>
    <property type="molecule type" value="Genomic_DNA"/>
</dbReference>
<organism evidence="3 4">
    <name type="scientific">Paralvinella palmiformis</name>
    <dbReference type="NCBI Taxonomy" id="53620"/>
    <lineage>
        <taxon>Eukaryota</taxon>
        <taxon>Metazoa</taxon>
        <taxon>Spiralia</taxon>
        <taxon>Lophotrochozoa</taxon>
        <taxon>Annelida</taxon>
        <taxon>Polychaeta</taxon>
        <taxon>Sedentaria</taxon>
        <taxon>Canalipalpata</taxon>
        <taxon>Terebellida</taxon>
        <taxon>Terebelliformia</taxon>
        <taxon>Alvinellidae</taxon>
        <taxon>Paralvinella</taxon>
    </lineage>
</organism>
<dbReference type="SMART" id="SM00060">
    <property type="entry name" value="FN3"/>
    <property type="match status" value="1"/>
</dbReference>
<gene>
    <name evidence="3" type="ORF">LSH36_1355g00002</name>
</gene>
<protein>
    <recommendedName>
        <fullName evidence="2">Fibronectin type-III domain-containing protein</fullName>
    </recommendedName>
</protein>
<evidence type="ECO:0000256" key="1">
    <source>
        <dbReference type="SAM" id="MobiDB-lite"/>
    </source>
</evidence>
<dbReference type="Gene3D" id="2.60.40.10">
    <property type="entry name" value="Immunoglobulins"/>
    <property type="match status" value="2"/>
</dbReference>
<reference evidence="3" key="1">
    <citation type="journal article" date="2023" name="Mol. Biol. Evol.">
        <title>Third-Generation Sequencing Reveals the Adaptive Role of the Epigenome in Three Deep-Sea Polychaetes.</title>
        <authorList>
            <person name="Perez M."/>
            <person name="Aroh O."/>
            <person name="Sun Y."/>
            <person name="Lan Y."/>
            <person name="Juniper S.K."/>
            <person name="Young C.R."/>
            <person name="Angers B."/>
            <person name="Qian P.Y."/>
        </authorList>
    </citation>
    <scope>NUCLEOTIDE SEQUENCE</scope>
    <source>
        <strain evidence="3">P08H-3</strain>
    </source>
</reference>
<dbReference type="AlphaFoldDB" id="A0AAD9MPC4"/>
<dbReference type="Proteomes" id="UP001208570">
    <property type="component" value="Unassembled WGS sequence"/>
</dbReference>
<feature type="domain" description="Fibronectin type-III" evidence="2">
    <location>
        <begin position="224"/>
        <end position="312"/>
    </location>
</feature>
<dbReference type="InterPro" id="IPR003961">
    <property type="entry name" value="FN3_dom"/>
</dbReference>
<dbReference type="PANTHER" id="PTHR46013">
    <property type="entry name" value="VASCULAR CELL ADHESION MOLECULE 1"/>
    <property type="match status" value="1"/>
</dbReference>
<dbReference type="PANTHER" id="PTHR46013:SF7">
    <property type="entry name" value="IG-LIKE DOMAIN-CONTAINING PROTEIN"/>
    <property type="match status" value="1"/>
</dbReference>
<dbReference type="InterPro" id="IPR036179">
    <property type="entry name" value="Ig-like_dom_sf"/>
</dbReference>
<evidence type="ECO:0000313" key="4">
    <source>
        <dbReference type="Proteomes" id="UP001208570"/>
    </source>
</evidence>
<proteinExistence type="predicted"/>
<dbReference type="InterPro" id="IPR036116">
    <property type="entry name" value="FN3_sf"/>
</dbReference>
<feature type="region of interest" description="Disordered" evidence="1">
    <location>
        <begin position="1"/>
        <end position="23"/>
    </location>
</feature>
<dbReference type="SUPFAM" id="SSF48726">
    <property type="entry name" value="Immunoglobulin"/>
    <property type="match status" value="1"/>
</dbReference>
<dbReference type="InterPro" id="IPR013783">
    <property type="entry name" value="Ig-like_fold"/>
</dbReference>
<sequence>MSGGGVVVSGGGGGGGGNTTETDDVIENTTLVNRTCSADCNPECSYIWINNTNGVNISYTPLLNKPDRYDAGSYSCKTYNKYGERNKTFTLKIKFVENDYVTFSCNVISNPVSDIKLYNMTDNKTLFTWNNVNEAEYHFSDVHCLDTGQFMFTTKNDIPDMHHKMKSTAYVDIMLKRLIIVAKLIITDARTINHGNYSRVAGNNFGNMTPVTLSIVPEGPPMTPSAPRLMEISAVSTQINWTAGFNGGFEQRFAVLYRGEGDDIEKDAKIDTDPEVNKGDIVVYTLNDETTVQSNTTYNIRIKAENDFQGHSVVYGEMDRFKTLVKAVFTKDPEITILEGRAEIHFIISGPLTYILEENCVMDTTHL</sequence>
<dbReference type="CDD" id="cd00063">
    <property type="entry name" value="FN3"/>
    <property type="match status" value="1"/>
</dbReference>
<keyword evidence="4" id="KW-1185">Reference proteome</keyword>
<name>A0AAD9MPC4_9ANNE</name>
<feature type="compositionally biased region" description="Gly residues" evidence="1">
    <location>
        <begin position="1"/>
        <end position="18"/>
    </location>
</feature>
<dbReference type="SUPFAM" id="SSF49265">
    <property type="entry name" value="Fibronectin type III"/>
    <property type="match status" value="1"/>
</dbReference>